<evidence type="ECO:0000313" key="3">
    <source>
        <dbReference type="Proteomes" id="UP000481872"/>
    </source>
</evidence>
<gene>
    <name evidence="2" type="ORF">G3M99_07730</name>
</gene>
<dbReference type="EMBL" id="JAAGPU010000012">
    <property type="protein sequence ID" value="NEU04742.1"/>
    <property type="molecule type" value="Genomic_DNA"/>
</dbReference>
<evidence type="ECO:0000313" key="2">
    <source>
        <dbReference type="EMBL" id="NEU04742.1"/>
    </source>
</evidence>
<dbReference type="InterPro" id="IPR037522">
    <property type="entry name" value="HD_GYP_dom"/>
</dbReference>
<comment type="caution">
    <text evidence="2">The sequence shown here is derived from an EMBL/GenBank/DDBJ whole genome shotgun (WGS) entry which is preliminary data.</text>
</comment>
<dbReference type="PROSITE" id="PS51832">
    <property type="entry name" value="HD_GYP"/>
    <property type="match status" value="1"/>
</dbReference>
<dbReference type="SMART" id="SM00471">
    <property type="entry name" value="HDc"/>
    <property type="match status" value="1"/>
</dbReference>
<dbReference type="RefSeq" id="WP_199869744.1">
    <property type="nucleotide sequence ID" value="NZ_JAAGPU010000012.1"/>
</dbReference>
<name>A0A6M0H584_9CLOT</name>
<dbReference type="InterPro" id="IPR003607">
    <property type="entry name" value="HD/PDEase_dom"/>
</dbReference>
<dbReference type="PANTHER" id="PTHR43155:SF2">
    <property type="entry name" value="CYCLIC DI-GMP PHOSPHODIESTERASE PA4108"/>
    <property type="match status" value="1"/>
</dbReference>
<dbReference type="CDD" id="cd00077">
    <property type="entry name" value="HDc"/>
    <property type="match status" value="1"/>
</dbReference>
<accession>A0A6M0H584</accession>
<dbReference type="PANTHER" id="PTHR43155">
    <property type="entry name" value="CYCLIC DI-GMP PHOSPHODIESTERASE PA4108-RELATED"/>
    <property type="match status" value="1"/>
</dbReference>
<dbReference type="Pfam" id="PF13487">
    <property type="entry name" value="HD_5"/>
    <property type="match status" value="1"/>
</dbReference>
<reference evidence="2 3" key="1">
    <citation type="submission" date="2020-02" db="EMBL/GenBank/DDBJ databases">
        <title>Genome assembly of a novel Clostridium senegalense strain.</title>
        <authorList>
            <person name="Gupta T.B."/>
            <person name="Jauregui R."/>
            <person name="Maclean P."/>
            <person name="Nawarathana A."/>
            <person name="Brightwell G."/>
        </authorList>
    </citation>
    <scope>NUCLEOTIDE SEQUENCE [LARGE SCALE GENOMIC DNA]</scope>
    <source>
        <strain evidence="2 3">AGRFS4</strain>
    </source>
</reference>
<dbReference type="Gene3D" id="1.10.3210.10">
    <property type="entry name" value="Hypothetical protein af1432"/>
    <property type="match status" value="1"/>
</dbReference>
<dbReference type="SUPFAM" id="SSF109604">
    <property type="entry name" value="HD-domain/PDEase-like"/>
    <property type="match status" value="1"/>
</dbReference>
<feature type="domain" description="HD-GYP" evidence="1">
    <location>
        <begin position="105"/>
        <end position="301"/>
    </location>
</feature>
<protein>
    <submittedName>
        <fullName evidence="2">HD-GYP domain-containing protein</fullName>
    </submittedName>
</protein>
<organism evidence="2 3">
    <name type="scientific">Clostridium senegalense</name>
    <dbReference type="NCBI Taxonomy" id="1465809"/>
    <lineage>
        <taxon>Bacteria</taxon>
        <taxon>Bacillati</taxon>
        <taxon>Bacillota</taxon>
        <taxon>Clostridia</taxon>
        <taxon>Eubacteriales</taxon>
        <taxon>Clostridiaceae</taxon>
        <taxon>Clostridium</taxon>
    </lineage>
</organism>
<proteinExistence type="predicted"/>
<dbReference type="AlphaFoldDB" id="A0A6M0H584"/>
<sequence length="353" mass="40096">MRFELITNVKENEILGKSILDTSGRILLKSGVKLTNQYINRLESLGVIYIYVKDERLEDIEIEDTMLCGLKQDIIKCLGKVMKNVGSLPQTHVKEYVESVKEMIDYIVELKDINKSLYEIKTHDNYTMLHSVDTGANAAFMGLAFRMNRDMLNELVIGSTLHDIGKVKVPINIIDKKGPLTKEEFEEIKKHPIYGGEAIKKSFNISNSALRVILEHHEKIDGSGYPYGLKDEQISIYSKITAVCDVFDALTSDRSYRKKFNPADAYEMILSGSGTSFDKDVVKKFKNVFSIYPLGCRVKLSNGYSGFVVRQNQGFPDRPIIRVMCENNEKVLGSYYEINLLRKTDVIIIGAFM</sequence>
<dbReference type="Proteomes" id="UP000481872">
    <property type="component" value="Unassembled WGS sequence"/>
</dbReference>
<keyword evidence="3" id="KW-1185">Reference proteome</keyword>
<evidence type="ECO:0000259" key="1">
    <source>
        <dbReference type="PROSITE" id="PS51832"/>
    </source>
</evidence>